<name>A0A9P6PLY9_9FUNG</name>
<accession>A0A9P6PLY9</accession>
<comment type="caution">
    <text evidence="1">The sequence shown here is derived from an EMBL/GenBank/DDBJ whole genome shotgun (WGS) entry which is preliminary data.</text>
</comment>
<dbReference type="Proteomes" id="UP000726737">
    <property type="component" value="Unassembled WGS sequence"/>
</dbReference>
<organism evidence="1 2">
    <name type="scientific">Mortierella polycephala</name>
    <dbReference type="NCBI Taxonomy" id="41804"/>
    <lineage>
        <taxon>Eukaryota</taxon>
        <taxon>Fungi</taxon>
        <taxon>Fungi incertae sedis</taxon>
        <taxon>Mucoromycota</taxon>
        <taxon>Mortierellomycotina</taxon>
        <taxon>Mortierellomycetes</taxon>
        <taxon>Mortierellales</taxon>
        <taxon>Mortierellaceae</taxon>
        <taxon>Mortierella</taxon>
    </lineage>
</organism>
<gene>
    <name evidence="1" type="ORF">BG011_000186</name>
</gene>
<evidence type="ECO:0000313" key="1">
    <source>
        <dbReference type="EMBL" id="KAG0248328.1"/>
    </source>
</evidence>
<proteinExistence type="predicted"/>
<protein>
    <submittedName>
        <fullName evidence="1">Uncharacterized protein</fullName>
    </submittedName>
</protein>
<sequence length="327" mass="37674">MQQKKIVEGNEQGAWQFAIEDTEDKLVSWSHRNIKGNLCYELRRLHDKCNKYNDQFVESIDNILSLLLFQRCMFGENKLVLKDAEPQLVERAFGRIKIIQGRAVTALDEPFVSRAVENYYVARDPYFKKETRRQMRLSTSGPDQGSMFEHFMMSVFSETFNTRPLSEWPHSPPISEMCAALVGKVEIVGWKDPGLEQGTTHKNMSMEEFMDAHVNRQSIWSNKPVAPFFFPKSKPSGPDMVFFIRIDNTRVVPVFVQLKLHQKSSSFSERDWKDALSTVSAPKIESHAKDFRKYCLDNIYVSMIVAYPTKWTSKLPALPDATLDASV</sequence>
<dbReference type="AlphaFoldDB" id="A0A9P6PLY9"/>
<evidence type="ECO:0000313" key="2">
    <source>
        <dbReference type="Proteomes" id="UP000726737"/>
    </source>
</evidence>
<dbReference type="OrthoDB" id="2426605at2759"/>
<dbReference type="EMBL" id="JAAAJA010001028">
    <property type="protein sequence ID" value="KAG0248328.1"/>
    <property type="molecule type" value="Genomic_DNA"/>
</dbReference>
<reference evidence="1" key="1">
    <citation type="journal article" date="2020" name="Fungal Divers.">
        <title>Resolving the Mortierellaceae phylogeny through synthesis of multi-gene phylogenetics and phylogenomics.</title>
        <authorList>
            <person name="Vandepol N."/>
            <person name="Liber J."/>
            <person name="Desiro A."/>
            <person name="Na H."/>
            <person name="Kennedy M."/>
            <person name="Barry K."/>
            <person name="Grigoriev I.V."/>
            <person name="Miller A.N."/>
            <person name="O'Donnell K."/>
            <person name="Stajich J.E."/>
            <person name="Bonito G."/>
        </authorList>
    </citation>
    <scope>NUCLEOTIDE SEQUENCE</scope>
    <source>
        <strain evidence="1">KOD948</strain>
    </source>
</reference>
<keyword evidence="2" id="KW-1185">Reference proteome</keyword>